<keyword evidence="3" id="KW-1185">Reference proteome</keyword>
<dbReference type="Proteomes" id="UP000276133">
    <property type="component" value="Unassembled WGS sequence"/>
</dbReference>
<accession>A0A3M7QBB1</accession>
<name>A0A3M7QBB1_BRAPC</name>
<proteinExistence type="predicted"/>
<evidence type="ECO:0000256" key="1">
    <source>
        <dbReference type="SAM" id="MobiDB-lite"/>
    </source>
</evidence>
<dbReference type="AlphaFoldDB" id="A0A3M7QBB1"/>
<evidence type="ECO:0000313" key="2">
    <source>
        <dbReference type="EMBL" id="RNA08512.1"/>
    </source>
</evidence>
<comment type="caution">
    <text evidence="2">The sequence shown here is derived from an EMBL/GenBank/DDBJ whole genome shotgun (WGS) entry which is preliminary data.</text>
</comment>
<sequence length="145" mass="16743">MFDYFGLGRGKCDVSDRSNKDQCHNVSFVVSRAQAKERLLKYDSINKKKEFGPELDFRINIIKLIIINNINSYDFVLIQASSLVSVVNYSDTESECTHYTKDKVIHELDIEDLATDFAKNLTKFESESDNEDSEKENFILSKKIK</sequence>
<gene>
    <name evidence="2" type="ORF">BpHYR1_023061</name>
</gene>
<dbReference type="EMBL" id="REGN01006715">
    <property type="protein sequence ID" value="RNA08512.1"/>
    <property type="molecule type" value="Genomic_DNA"/>
</dbReference>
<protein>
    <submittedName>
        <fullName evidence="2">Uncharacterized protein</fullName>
    </submittedName>
</protein>
<reference evidence="2 3" key="1">
    <citation type="journal article" date="2018" name="Sci. Rep.">
        <title>Genomic signatures of local adaptation to the degree of environmental predictability in rotifers.</title>
        <authorList>
            <person name="Franch-Gras L."/>
            <person name="Hahn C."/>
            <person name="Garcia-Roger E.M."/>
            <person name="Carmona M.J."/>
            <person name="Serra M."/>
            <person name="Gomez A."/>
        </authorList>
    </citation>
    <scope>NUCLEOTIDE SEQUENCE [LARGE SCALE GENOMIC DNA]</scope>
    <source>
        <strain evidence="2">HYR1</strain>
    </source>
</reference>
<evidence type="ECO:0000313" key="3">
    <source>
        <dbReference type="Proteomes" id="UP000276133"/>
    </source>
</evidence>
<organism evidence="2 3">
    <name type="scientific">Brachionus plicatilis</name>
    <name type="common">Marine rotifer</name>
    <name type="synonym">Brachionus muelleri</name>
    <dbReference type="NCBI Taxonomy" id="10195"/>
    <lineage>
        <taxon>Eukaryota</taxon>
        <taxon>Metazoa</taxon>
        <taxon>Spiralia</taxon>
        <taxon>Gnathifera</taxon>
        <taxon>Rotifera</taxon>
        <taxon>Eurotatoria</taxon>
        <taxon>Monogononta</taxon>
        <taxon>Pseudotrocha</taxon>
        <taxon>Ploima</taxon>
        <taxon>Brachionidae</taxon>
        <taxon>Brachionus</taxon>
    </lineage>
</organism>
<feature type="region of interest" description="Disordered" evidence="1">
    <location>
        <begin position="126"/>
        <end position="145"/>
    </location>
</feature>